<evidence type="ECO:0000313" key="2">
    <source>
        <dbReference type="Proteomes" id="UP001615550"/>
    </source>
</evidence>
<evidence type="ECO:0000313" key="1">
    <source>
        <dbReference type="EMBL" id="MFJ1269283.1"/>
    </source>
</evidence>
<accession>A0ABW8D989</accession>
<name>A0ABW8D989_9GAMM</name>
<dbReference type="EMBL" id="JBGORX010000005">
    <property type="protein sequence ID" value="MFJ1269283.1"/>
    <property type="molecule type" value="Genomic_DNA"/>
</dbReference>
<gene>
    <name evidence="1" type="ORF">ACD661_12015</name>
</gene>
<proteinExistence type="predicted"/>
<dbReference type="Proteomes" id="UP001615550">
    <property type="component" value="Unassembled WGS sequence"/>
</dbReference>
<sequence>MSKNNGKTNQDPNLFSAAVNVIKAGLFPRVQSDHKYTYPTRETLHHHVPPHVQSVNEYLDKEGIDLHKGHIDHFKRGTDIDTHTVPMNGCAYIHNFIKNAKSIKNETKIVASFHEEYTNETLKGANADPRIKVYASVGVFAHTLFGAAKAAQNAYTAHEDDFATGVTLDYYRNCK</sequence>
<evidence type="ECO:0008006" key="3">
    <source>
        <dbReference type="Google" id="ProtNLM"/>
    </source>
</evidence>
<organism evidence="1 2">
    <name type="scientific">Legionella lytica</name>
    <dbReference type="NCBI Taxonomy" id="96232"/>
    <lineage>
        <taxon>Bacteria</taxon>
        <taxon>Pseudomonadati</taxon>
        <taxon>Pseudomonadota</taxon>
        <taxon>Gammaproteobacteria</taxon>
        <taxon>Legionellales</taxon>
        <taxon>Legionellaceae</taxon>
        <taxon>Legionella</taxon>
    </lineage>
</organism>
<protein>
    <recommendedName>
        <fullName evidence="3">Substrate of the Dot/Icm system</fullName>
    </recommendedName>
</protein>
<reference evidence="1 2" key="1">
    <citation type="submission" date="2024-08" db="EMBL/GenBank/DDBJ databases">
        <title>Draft Genome Sequence of Legionella lytica strain DSB2004, Isolated From a Fire Sprinkler System.</title>
        <authorList>
            <person name="Everhart A.D."/>
            <person name="Kidane D.T."/>
            <person name="Farone A.L."/>
            <person name="Farone M.B."/>
        </authorList>
    </citation>
    <scope>NUCLEOTIDE SEQUENCE [LARGE SCALE GENOMIC DNA]</scope>
    <source>
        <strain evidence="1 2">DSB2004</strain>
    </source>
</reference>
<comment type="caution">
    <text evidence="1">The sequence shown here is derived from an EMBL/GenBank/DDBJ whole genome shotgun (WGS) entry which is preliminary data.</text>
</comment>
<dbReference type="RefSeq" id="WP_400188107.1">
    <property type="nucleotide sequence ID" value="NZ_JBGORX010000005.1"/>
</dbReference>
<keyword evidence="2" id="KW-1185">Reference proteome</keyword>